<evidence type="ECO:0000256" key="1">
    <source>
        <dbReference type="SAM" id="Phobius"/>
    </source>
</evidence>
<protein>
    <recommendedName>
        <fullName evidence="2">DUF5667 domain-containing protein</fullName>
    </recommendedName>
</protein>
<organism evidence="3 4">
    <name type="scientific">Sphaerisporangium rufum</name>
    <dbReference type="NCBI Taxonomy" id="1381558"/>
    <lineage>
        <taxon>Bacteria</taxon>
        <taxon>Bacillati</taxon>
        <taxon>Actinomycetota</taxon>
        <taxon>Actinomycetes</taxon>
        <taxon>Streptosporangiales</taxon>
        <taxon>Streptosporangiaceae</taxon>
        <taxon>Sphaerisporangium</taxon>
    </lineage>
</organism>
<evidence type="ECO:0000313" key="4">
    <source>
        <dbReference type="Proteomes" id="UP000655287"/>
    </source>
</evidence>
<feature type="domain" description="DUF5667" evidence="2">
    <location>
        <begin position="98"/>
        <end position="181"/>
    </location>
</feature>
<accession>A0A919RAT3</accession>
<dbReference type="Proteomes" id="UP000655287">
    <property type="component" value="Unassembled WGS sequence"/>
</dbReference>
<keyword evidence="4" id="KW-1185">Reference proteome</keyword>
<gene>
    <name evidence="3" type="ORF">Sru01_62920</name>
</gene>
<feature type="transmembrane region" description="Helical" evidence="1">
    <location>
        <begin position="78"/>
        <end position="99"/>
    </location>
</feature>
<comment type="caution">
    <text evidence="3">The sequence shown here is derived from an EMBL/GenBank/DDBJ whole genome shotgun (WGS) entry which is preliminary data.</text>
</comment>
<dbReference type="InterPro" id="IPR043725">
    <property type="entry name" value="DUF5667"/>
</dbReference>
<evidence type="ECO:0000313" key="3">
    <source>
        <dbReference type="EMBL" id="GII81310.1"/>
    </source>
</evidence>
<reference evidence="3" key="1">
    <citation type="submission" date="2021-01" db="EMBL/GenBank/DDBJ databases">
        <title>Whole genome shotgun sequence of Sphaerisporangium rufum NBRC 109079.</title>
        <authorList>
            <person name="Komaki H."/>
            <person name="Tamura T."/>
        </authorList>
    </citation>
    <scope>NUCLEOTIDE SEQUENCE</scope>
    <source>
        <strain evidence="3">NBRC 109079</strain>
    </source>
</reference>
<sequence>MGGRKPSRWLLMGWAAANRRAALRARLEEIGAEPGHGPRPEFRARLREELAGHPAGTAGAETARHRRRGARRLRPRPAALLVTAAALTAVTGLQTYTAVPGDRLYPIKRATEATLLSLTTNDVERAHRELTVAHSRATEAAALLGYPDSTRARLIGPTLDEMAVTTRSALTALSHVKREKEHSPTLRRFSEEQRDVVGPMIPLLTDDDAMKASAYLDMIDRMAP</sequence>
<name>A0A919RAT3_9ACTN</name>
<keyword evidence="1" id="KW-1133">Transmembrane helix</keyword>
<dbReference type="Pfam" id="PF18915">
    <property type="entry name" value="DUF5667"/>
    <property type="match status" value="1"/>
</dbReference>
<evidence type="ECO:0000259" key="2">
    <source>
        <dbReference type="Pfam" id="PF18915"/>
    </source>
</evidence>
<dbReference type="AlphaFoldDB" id="A0A919RAT3"/>
<keyword evidence="1" id="KW-0812">Transmembrane</keyword>
<dbReference type="EMBL" id="BOOU01000095">
    <property type="protein sequence ID" value="GII81310.1"/>
    <property type="molecule type" value="Genomic_DNA"/>
</dbReference>
<dbReference type="RefSeq" id="WP_203993384.1">
    <property type="nucleotide sequence ID" value="NZ_BOOU01000095.1"/>
</dbReference>
<proteinExistence type="predicted"/>
<keyword evidence="1" id="KW-0472">Membrane</keyword>